<dbReference type="Proteomes" id="UP000198432">
    <property type="component" value="Unassembled WGS sequence"/>
</dbReference>
<reference evidence="2" key="1">
    <citation type="submission" date="2017-06" db="EMBL/GenBank/DDBJ databases">
        <authorList>
            <person name="Varghese N."/>
            <person name="Submissions S."/>
        </authorList>
    </citation>
    <scope>NUCLEOTIDE SEQUENCE [LARGE SCALE GENOMIC DNA]</scope>
    <source>
        <strain evidence="2">NKM1</strain>
    </source>
</reference>
<name>A0A239ET23_9BACT</name>
<gene>
    <name evidence="1" type="ORF">SAMN06296052_10746</name>
</gene>
<accession>A0A239ET23</accession>
<proteinExistence type="predicted"/>
<evidence type="ECO:0000313" key="2">
    <source>
        <dbReference type="Proteomes" id="UP000198432"/>
    </source>
</evidence>
<sequence length="81" mass="9327">MWIGLGATGALLVGLNGLNYVLGWHPLNLSQIPLQPVTVFCRDYKPYNWEIAFSDNVGYAANHFDHYFRNLQDWKRGRGCR</sequence>
<keyword evidence="2" id="KW-1185">Reference proteome</keyword>
<dbReference type="EMBL" id="FZOQ01000007">
    <property type="protein sequence ID" value="SNS47561.1"/>
    <property type="molecule type" value="Genomic_DNA"/>
</dbReference>
<dbReference type="AlphaFoldDB" id="A0A239ET23"/>
<evidence type="ECO:0000313" key="1">
    <source>
        <dbReference type="EMBL" id="SNS47561.1"/>
    </source>
</evidence>
<organism evidence="1 2">
    <name type="scientific">Pontibacter ummariensis</name>
    <dbReference type="NCBI Taxonomy" id="1610492"/>
    <lineage>
        <taxon>Bacteria</taxon>
        <taxon>Pseudomonadati</taxon>
        <taxon>Bacteroidota</taxon>
        <taxon>Cytophagia</taxon>
        <taxon>Cytophagales</taxon>
        <taxon>Hymenobacteraceae</taxon>
        <taxon>Pontibacter</taxon>
    </lineage>
</organism>
<protein>
    <submittedName>
        <fullName evidence="1">Uncharacterized protein</fullName>
    </submittedName>
</protein>